<dbReference type="GO" id="GO:0003735">
    <property type="term" value="F:structural constituent of ribosome"/>
    <property type="evidence" value="ECO:0007669"/>
    <property type="project" value="InterPro"/>
</dbReference>
<dbReference type="InterPro" id="IPR026569">
    <property type="entry name" value="Ribosomal_bL28"/>
</dbReference>
<dbReference type="Proteomes" id="UP000193355">
    <property type="component" value="Unassembled WGS sequence"/>
</dbReference>
<evidence type="ECO:0000313" key="6">
    <source>
        <dbReference type="EMBL" id="SMG08825.1"/>
    </source>
</evidence>
<dbReference type="PANTHER" id="PTHR39080">
    <property type="entry name" value="50S RIBOSOMAL PROTEIN L28"/>
    <property type="match status" value="1"/>
</dbReference>
<organism evidence="6 7">
    <name type="scientific">Dethiosulfovibrio salsuginis</name>
    <dbReference type="NCBI Taxonomy" id="561720"/>
    <lineage>
        <taxon>Bacteria</taxon>
        <taxon>Thermotogati</taxon>
        <taxon>Synergistota</taxon>
        <taxon>Synergistia</taxon>
        <taxon>Synergistales</taxon>
        <taxon>Dethiosulfovibrionaceae</taxon>
        <taxon>Dethiosulfovibrio</taxon>
    </lineage>
</organism>
<dbReference type="SUPFAM" id="SSF143800">
    <property type="entry name" value="L28p-like"/>
    <property type="match status" value="1"/>
</dbReference>
<evidence type="ECO:0000256" key="1">
    <source>
        <dbReference type="ARBA" id="ARBA00008760"/>
    </source>
</evidence>
<keyword evidence="7" id="KW-1185">Reference proteome</keyword>
<dbReference type="InterPro" id="IPR034704">
    <property type="entry name" value="Ribosomal_bL28/bL31-like_sf"/>
</dbReference>
<evidence type="ECO:0000256" key="2">
    <source>
        <dbReference type="ARBA" id="ARBA00022980"/>
    </source>
</evidence>
<dbReference type="OrthoDB" id="9805609at2"/>
<dbReference type="Gene3D" id="2.30.170.40">
    <property type="entry name" value="Ribosomal protein L28/L24"/>
    <property type="match status" value="1"/>
</dbReference>
<dbReference type="GO" id="GO:0005840">
    <property type="term" value="C:ribosome"/>
    <property type="evidence" value="ECO:0007669"/>
    <property type="project" value="UniProtKB-KW"/>
</dbReference>
<name>A0A1X7I377_9BACT</name>
<dbReference type="GO" id="GO:0006412">
    <property type="term" value="P:translation"/>
    <property type="evidence" value="ECO:0007669"/>
    <property type="project" value="UniProtKB-UniRule"/>
</dbReference>
<dbReference type="InterPro" id="IPR050096">
    <property type="entry name" value="Bacterial_rp_bL28"/>
</dbReference>
<dbReference type="InterPro" id="IPR001383">
    <property type="entry name" value="Ribosomal_bL28_bact-type"/>
</dbReference>
<evidence type="ECO:0000256" key="4">
    <source>
        <dbReference type="ARBA" id="ARBA00035174"/>
    </source>
</evidence>
<protein>
    <recommendedName>
        <fullName evidence="4 5">Large ribosomal subunit protein bL28</fullName>
    </recommendedName>
</protein>
<dbReference type="STRING" id="561720.SAMN06275492_10160"/>
<dbReference type="NCBIfam" id="TIGR00009">
    <property type="entry name" value="L28"/>
    <property type="match status" value="1"/>
</dbReference>
<dbReference type="AlphaFoldDB" id="A0A1X7I377"/>
<dbReference type="RefSeq" id="WP_085543361.1">
    <property type="nucleotide sequence ID" value="NZ_FXBB01000001.1"/>
</dbReference>
<comment type="similarity">
    <text evidence="1 5">Belongs to the bacterial ribosomal protein bL28 family.</text>
</comment>
<dbReference type="Pfam" id="PF00830">
    <property type="entry name" value="Ribosomal_L28"/>
    <property type="match status" value="1"/>
</dbReference>
<dbReference type="GO" id="GO:1990904">
    <property type="term" value="C:ribonucleoprotein complex"/>
    <property type="evidence" value="ECO:0007669"/>
    <property type="project" value="UniProtKB-KW"/>
</dbReference>
<evidence type="ECO:0000313" key="7">
    <source>
        <dbReference type="Proteomes" id="UP000193355"/>
    </source>
</evidence>
<proteinExistence type="inferred from homology"/>
<keyword evidence="3 5" id="KW-0687">Ribonucleoprotein</keyword>
<evidence type="ECO:0000256" key="5">
    <source>
        <dbReference type="HAMAP-Rule" id="MF_00373"/>
    </source>
</evidence>
<dbReference type="InterPro" id="IPR037147">
    <property type="entry name" value="Ribosomal_bL28_sf"/>
</dbReference>
<dbReference type="PANTHER" id="PTHR39080:SF1">
    <property type="entry name" value="LARGE RIBOSOMAL SUBUNIT PROTEIN BL28A"/>
    <property type="match status" value="1"/>
</dbReference>
<evidence type="ECO:0000256" key="3">
    <source>
        <dbReference type="ARBA" id="ARBA00023274"/>
    </source>
</evidence>
<sequence length="64" mass="7229">MSKVCDCCGRGPATGNAVSHSHRKTRRRWLPNLHSVRVDLGVGETRKLRICSRCLRSNKVKRAL</sequence>
<reference evidence="7" key="1">
    <citation type="submission" date="2017-04" db="EMBL/GenBank/DDBJ databases">
        <authorList>
            <person name="Varghese N."/>
            <person name="Submissions S."/>
        </authorList>
    </citation>
    <scope>NUCLEOTIDE SEQUENCE [LARGE SCALE GENOMIC DNA]</scope>
    <source>
        <strain evidence="7">USBA 82</strain>
    </source>
</reference>
<gene>
    <name evidence="5" type="primary">rpmB</name>
    <name evidence="6" type="ORF">SAMN06275492_10160</name>
</gene>
<keyword evidence="2 5" id="KW-0689">Ribosomal protein</keyword>
<accession>A0A1X7I377</accession>
<dbReference type="EMBL" id="FXBB01000001">
    <property type="protein sequence ID" value="SMG08825.1"/>
    <property type="molecule type" value="Genomic_DNA"/>
</dbReference>
<dbReference type="HAMAP" id="MF_00373">
    <property type="entry name" value="Ribosomal_bL28"/>
    <property type="match status" value="1"/>
</dbReference>